<evidence type="ECO:0000256" key="1">
    <source>
        <dbReference type="SAM" id="Phobius"/>
    </source>
</evidence>
<accession>A0ABN3I6U4</accession>
<keyword evidence="1" id="KW-1133">Transmembrane helix</keyword>
<keyword evidence="1" id="KW-0472">Membrane</keyword>
<dbReference type="Proteomes" id="UP001501444">
    <property type="component" value="Unassembled WGS sequence"/>
</dbReference>
<evidence type="ECO:0008006" key="4">
    <source>
        <dbReference type="Google" id="ProtNLM"/>
    </source>
</evidence>
<evidence type="ECO:0000313" key="2">
    <source>
        <dbReference type="EMBL" id="GAA2396248.1"/>
    </source>
</evidence>
<proteinExistence type="predicted"/>
<keyword evidence="3" id="KW-1185">Reference proteome</keyword>
<protein>
    <recommendedName>
        <fullName evidence="4">Adhesin domain-containing protein</fullName>
    </recommendedName>
</protein>
<dbReference type="EMBL" id="BAAARV010000145">
    <property type="protein sequence ID" value="GAA2396248.1"/>
    <property type="molecule type" value="Genomic_DNA"/>
</dbReference>
<evidence type="ECO:0000313" key="3">
    <source>
        <dbReference type="Proteomes" id="UP001501444"/>
    </source>
</evidence>
<keyword evidence="1" id="KW-0812">Transmembrane</keyword>
<dbReference type="RefSeq" id="WP_344620980.1">
    <property type="nucleotide sequence ID" value="NZ_BAAARV010000145.1"/>
</dbReference>
<comment type="caution">
    <text evidence="2">The sequence shown here is derived from an EMBL/GenBank/DDBJ whole genome shotgun (WGS) entry which is preliminary data.</text>
</comment>
<feature type="transmembrane region" description="Helical" evidence="1">
    <location>
        <begin position="15"/>
        <end position="35"/>
    </location>
</feature>
<name>A0ABN3I6U4_9ACTN</name>
<organism evidence="2 3">
    <name type="scientific">Dactylosporangium salmoneum</name>
    <dbReference type="NCBI Taxonomy" id="53361"/>
    <lineage>
        <taxon>Bacteria</taxon>
        <taxon>Bacillati</taxon>
        <taxon>Actinomycetota</taxon>
        <taxon>Actinomycetes</taxon>
        <taxon>Micromonosporales</taxon>
        <taxon>Micromonosporaceae</taxon>
        <taxon>Dactylosporangium</taxon>
    </lineage>
</organism>
<gene>
    <name evidence="2" type="ORF">GCM10010170_111890</name>
</gene>
<reference evidence="2 3" key="1">
    <citation type="journal article" date="2019" name="Int. J. Syst. Evol. Microbiol.">
        <title>The Global Catalogue of Microorganisms (GCM) 10K type strain sequencing project: providing services to taxonomists for standard genome sequencing and annotation.</title>
        <authorList>
            <consortium name="The Broad Institute Genomics Platform"/>
            <consortium name="The Broad Institute Genome Sequencing Center for Infectious Disease"/>
            <person name="Wu L."/>
            <person name="Ma J."/>
        </authorList>
    </citation>
    <scope>NUCLEOTIDE SEQUENCE [LARGE SCALE GENOMIC DNA]</scope>
    <source>
        <strain evidence="2 3">JCM 3272</strain>
    </source>
</reference>
<sequence>MTALDAPPRPRPRTVYLAGGLILAAILLTGVLVAVSQHHDPTVTGAVDGRNAATLDLLSGVGAVTVRAADLGDTLYRIQSPRTATAHDTGDRVEVRVDGGDASVTVELNRDVRWTLRFTAGSQSNTADLRGLRRLAGVEYVGGVSAIDLALPGPSGTVPVRVDGGASTLRVHAPDEAAVRVRAGGGAGGVSIDGATHSGVTAGATYATGGWDAAADRFDVDAAGGISSITLDRN</sequence>